<evidence type="ECO:0000256" key="3">
    <source>
        <dbReference type="ARBA" id="ARBA00022692"/>
    </source>
</evidence>
<dbReference type="AlphaFoldDB" id="A0A645BT81"/>
<gene>
    <name evidence="7" type="ORF">SDC9_115375</name>
</gene>
<dbReference type="InterPro" id="IPR005495">
    <property type="entry name" value="LptG/LptF_permease"/>
</dbReference>
<comment type="subcellular location">
    <subcellularLocation>
        <location evidence="1">Cell membrane</location>
        <topology evidence="1">Multi-pass membrane protein</topology>
    </subcellularLocation>
</comment>
<feature type="transmembrane region" description="Helical" evidence="6">
    <location>
        <begin position="311"/>
        <end position="334"/>
    </location>
</feature>
<dbReference type="PANTHER" id="PTHR33529:SF2">
    <property type="entry name" value="LIPOPOLYSACCHARIDE EXPORT SYSTEM PERMEASE PROTEIN LPTG"/>
    <property type="match status" value="1"/>
</dbReference>
<sequence>MWILNRYVTRDFLVVFCMAIGILTFGMMGARMVAVLEMLSRGVPVENFLKFVLYTLPIVLTYTIPWSILVATMVVFGRLSADSEITAMRACGISILQIIAPLLLIVMLMTVVCLYLQVDAGPPMQWKGRTLMRNTALTNPMALFVPGQQIAYEGTMIYIDDKVGNELRGLQMYSFDDKLNLRQDIFAERAVLSVDEEAMKLNAKLYKCIVGNYDGDSKQTIFNDELEFSFDYGAKLSQDHVGIRPKFLPADQLLAKMKIERKRGATKEELCELEVELNQRIAMALSPIAFLLLGLPLAIRTSRRETSVGLFLSVILGGVFFLSLIVCESITKFYFIYPQYLIWLPNLLFQGLGATMLFRVSQQ</sequence>
<keyword evidence="2" id="KW-1003">Cell membrane</keyword>
<accession>A0A645BT81</accession>
<evidence type="ECO:0000256" key="5">
    <source>
        <dbReference type="ARBA" id="ARBA00023136"/>
    </source>
</evidence>
<keyword evidence="3 6" id="KW-0812">Transmembrane</keyword>
<dbReference type="PANTHER" id="PTHR33529">
    <property type="entry name" value="SLR0882 PROTEIN-RELATED"/>
    <property type="match status" value="1"/>
</dbReference>
<dbReference type="Pfam" id="PF03739">
    <property type="entry name" value="LptF_LptG"/>
    <property type="match status" value="1"/>
</dbReference>
<evidence type="ECO:0000256" key="1">
    <source>
        <dbReference type="ARBA" id="ARBA00004651"/>
    </source>
</evidence>
<evidence type="ECO:0000256" key="6">
    <source>
        <dbReference type="SAM" id="Phobius"/>
    </source>
</evidence>
<feature type="transmembrane region" description="Helical" evidence="6">
    <location>
        <begin position="54"/>
        <end position="77"/>
    </location>
</feature>
<evidence type="ECO:0000256" key="4">
    <source>
        <dbReference type="ARBA" id="ARBA00022989"/>
    </source>
</evidence>
<feature type="transmembrane region" description="Helical" evidence="6">
    <location>
        <begin position="98"/>
        <end position="118"/>
    </location>
</feature>
<reference evidence="7" key="1">
    <citation type="submission" date="2019-08" db="EMBL/GenBank/DDBJ databases">
        <authorList>
            <person name="Kucharzyk K."/>
            <person name="Murdoch R.W."/>
            <person name="Higgins S."/>
            <person name="Loffler F."/>
        </authorList>
    </citation>
    <scope>NUCLEOTIDE SEQUENCE</scope>
</reference>
<feature type="transmembrane region" description="Helical" evidence="6">
    <location>
        <begin position="12"/>
        <end position="34"/>
    </location>
</feature>
<keyword evidence="5 6" id="KW-0472">Membrane</keyword>
<name>A0A645BT81_9ZZZZ</name>
<organism evidence="7">
    <name type="scientific">bioreactor metagenome</name>
    <dbReference type="NCBI Taxonomy" id="1076179"/>
    <lineage>
        <taxon>unclassified sequences</taxon>
        <taxon>metagenomes</taxon>
        <taxon>ecological metagenomes</taxon>
    </lineage>
</organism>
<proteinExistence type="predicted"/>
<dbReference type="GO" id="GO:0043190">
    <property type="term" value="C:ATP-binding cassette (ABC) transporter complex"/>
    <property type="evidence" value="ECO:0007669"/>
    <property type="project" value="TreeGrafter"/>
</dbReference>
<evidence type="ECO:0008006" key="8">
    <source>
        <dbReference type="Google" id="ProtNLM"/>
    </source>
</evidence>
<keyword evidence="4 6" id="KW-1133">Transmembrane helix</keyword>
<dbReference type="EMBL" id="VSSQ01022260">
    <property type="protein sequence ID" value="MPM68442.1"/>
    <property type="molecule type" value="Genomic_DNA"/>
</dbReference>
<evidence type="ECO:0000256" key="2">
    <source>
        <dbReference type="ARBA" id="ARBA00022475"/>
    </source>
</evidence>
<feature type="transmembrane region" description="Helical" evidence="6">
    <location>
        <begin position="281"/>
        <end position="299"/>
    </location>
</feature>
<protein>
    <recommendedName>
        <fullName evidence="8">Lipopolysaccharide export system permease protein LptG</fullName>
    </recommendedName>
</protein>
<comment type="caution">
    <text evidence="7">The sequence shown here is derived from an EMBL/GenBank/DDBJ whole genome shotgun (WGS) entry which is preliminary data.</text>
</comment>
<evidence type="ECO:0000313" key="7">
    <source>
        <dbReference type="EMBL" id="MPM68442.1"/>
    </source>
</evidence>
<dbReference type="GO" id="GO:0015920">
    <property type="term" value="P:lipopolysaccharide transport"/>
    <property type="evidence" value="ECO:0007669"/>
    <property type="project" value="TreeGrafter"/>
</dbReference>
<feature type="transmembrane region" description="Helical" evidence="6">
    <location>
        <begin position="340"/>
        <end position="360"/>
    </location>
</feature>